<dbReference type="Gene3D" id="3.90.1010.10">
    <property type="match status" value="1"/>
</dbReference>
<dbReference type="Pfam" id="PF02657">
    <property type="entry name" value="SufE"/>
    <property type="match status" value="1"/>
</dbReference>
<evidence type="ECO:0000256" key="2">
    <source>
        <dbReference type="SAM" id="SignalP"/>
    </source>
</evidence>
<dbReference type="AlphaFoldDB" id="A0A1Z5KAQ3"/>
<name>A0A1Z5KAQ3_FISSO</name>
<comment type="caution">
    <text evidence="4">The sequence shown here is derived from an EMBL/GenBank/DDBJ whole genome shotgun (WGS) entry which is preliminary data.</text>
</comment>
<evidence type="ECO:0000313" key="4">
    <source>
        <dbReference type="EMBL" id="GAX23018.1"/>
    </source>
</evidence>
<sequence length="225" mass="24532">MRFLLLMTLVLCSFSASNAFRATPLRTRVGSALHSSIVSSETQDNPMRLTPELLKIYNAFESIGDDKLRFKQLSYMATKLTPIHPSQAIPQNRVPGCSNTVYVDGTVIDEGDGSIRINFVGDSDGVLTKGLAAVLIRGLSGNTAGDIQKVDPAFIYKICYKASLTPGRNNGFLNMLNVMKSKAKELEANYLASGKTEDMSGGEGAMFEALMHSMQVLRTTQLRLD</sequence>
<keyword evidence="2" id="KW-0732">Signal</keyword>
<dbReference type="PANTHER" id="PTHR43597">
    <property type="entry name" value="SULFUR ACCEPTOR PROTEIN CSDE"/>
    <property type="match status" value="1"/>
</dbReference>
<evidence type="ECO:0000313" key="5">
    <source>
        <dbReference type="Proteomes" id="UP000198406"/>
    </source>
</evidence>
<dbReference type="InParanoid" id="A0A1Z5KAQ3"/>
<dbReference type="PANTHER" id="PTHR43597:SF5">
    <property type="entry name" value="SUFE-LIKE PROTEIN 2, CHLOROPLASTIC"/>
    <property type="match status" value="1"/>
</dbReference>
<feature type="domain" description="Fe-S metabolism associated" evidence="3">
    <location>
        <begin position="59"/>
        <end position="181"/>
    </location>
</feature>
<dbReference type="EMBL" id="BDSP01000193">
    <property type="protein sequence ID" value="GAX23018.1"/>
    <property type="molecule type" value="Genomic_DNA"/>
</dbReference>
<reference evidence="4 5" key="1">
    <citation type="journal article" date="2015" name="Plant Cell">
        <title>Oil accumulation by the oleaginous diatom Fistulifera solaris as revealed by the genome and transcriptome.</title>
        <authorList>
            <person name="Tanaka T."/>
            <person name="Maeda Y."/>
            <person name="Veluchamy A."/>
            <person name="Tanaka M."/>
            <person name="Abida H."/>
            <person name="Marechal E."/>
            <person name="Bowler C."/>
            <person name="Muto M."/>
            <person name="Sunaga Y."/>
            <person name="Tanaka M."/>
            <person name="Yoshino T."/>
            <person name="Taniguchi T."/>
            <person name="Fukuda Y."/>
            <person name="Nemoto M."/>
            <person name="Matsumoto M."/>
            <person name="Wong P.S."/>
            <person name="Aburatani S."/>
            <person name="Fujibuchi W."/>
        </authorList>
    </citation>
    <scope>NUCLEOTIDE SEQUENCE [LARGE SCALE GENOMIC DNA]</scope>
    <source>
        <strain evidence="4 5">JPCC DA0580</strain>
    </source>
</reference>
<evidence type="ECO:0000256" key="1">
    <source>
        <dbReference type="ARBA" id="ARBA00010282"/>
    </source>
</evidence>
<feature type="chain" id="PRO_5013097326" evidence="2">
    <location>
        <begin position="20"/>
        <end position="225"/>
    </location>
</feature>
<feature type="signal peptide" evidence="2">
    <location>
        <begin position="1"/>
        <end position="19"/>
    </location>
</feature>
<keyword evidence="5" id="KW-1185">Reference proteome</keyword>
<dbReference type="OrthoDB" id="411584at2759"/>
<organism evidence="4 5">
    <name type="scientific">Fistulifera solaris</name>
    <name type="common">Oleaginous diatom</name>
    <dbReference type="NCBI Taxonomy" id="1519565"/>
    <lineage>
        <taxon>Eukaryota</taxon>
        <taxon>Sar</taxon>
        <taxon>Stramenopiles</taxon>
        <taxon>Ochrophyta</taxon>
        <taxon>Bacillariophyta</taxon>
        <taxon>Bacillariophyceae</taxon>
        <taxon>Bacillariophycidae</taxon>
        <taxon>Naviculales</taxon>
        <taxon>Naviculaceae</taxon>
        <taxon>Fistulifera</taxon>
    </lineage>
</organism>
<gene>
    <name evidence="4" type="ORF">FisN_15Hh083</name>
</gene>
<evidence type="ECO:0000259" key="3">
    <source>
        <dbReference type="Pfam" id="PF02657"/>
    </source>
</evidence>
<dbReference type="Proteomes" id="UP000198406">
    <property type="component" value="Unassembled WGS sequence"/>
</dbReference>
<accession>A0A1Z5KAQ3</accession>
<dbReference type="SUPFAM" id="SSF82649">
    <property type="entry name" value="SufE/NifU"/>
    <property type="match status" value="1"/>
</dbReference>
<proteinExistence type="inferred from homology"/>
<protein>
    <submittedName>
        <fullName evidence="4">Cysteine desulfuration protein SufE</fullName>
    </submittedName>
</protein>
<comment type="similarity">
    <text evidence="1">Belongs to the SufE family.</text>
</comment>
<dbReference type="InterPro" id="IPR003808">
    <property type="entry name" value="Fe-S_metab-assoc_dom"/>
</dbReference>